<keyword evidence="2" id="KW-1185">Reference proteome</keyword>
<evidence type="ECO:0000313" key="1">
    <source>
        <dbReference type="EMBL" id="MEM0541628.1"/>
    </source>
</evidence>
<organism evidence="1 2">
    <name type="scientific">Flavobacterium aureirubrum</name>
    <dbReference type="NCBI Taxonomy" id="3133147"/>
    <lineage>
        <taxon>Bacteria</taxon>
        <taxon>Pseudomonadati</taxon>
        <taxon>Bacteroidota</taxon>
        <taxon>Flavobacteriia</taxon>
        <taxon>Flavobacteriales</taxon>
        <taxon>Flavobacteriaceae</taxon>
        <taxon>Flavobacterium</taxon>
    </lineage>
</organism>
<sequence length="101" mass="12228">MSYKLKIDVDAFADIQQAQDWYELQQKGLGKRYTNQVKKQINALKKDPYIFSIKYKEIRCKKVDKFPFLIHYKINEELKTVNIFAIFHTSRNPEIWNRNNK</sequence>
<dbReference type="RefSeq" id="WP_342694856.1">
    <property type="nucleotide sequence ID" value="NZ_JBCGDO010000002.1"/>
</dbReference>
<dbReference type="Proteomes" id="UP001460072">
    <property type="component" value="Unassembled WGS sequence"/>
</dbReference>
<gene>
    <name evidence="1" type="ORF">WFZ85_03290</name>
</gene>
<protein>
    <submittedName>
        <fullName evidence="1">Type II toxin-antitoxin system RelE/ParE family toxin</fullName>
    </submittedName>
</protein>
<name>A0ABU9N503_9FLAO</name>
<dbReference type="Gene3D" id="3.30.2310.20">
    <property type="entry name" value="RelE-like"/>
    <property type="match status" value="1"/>
</dbReference>
<comment type="caution">
    <text evidence="1">The sequence shown here is derived from an EMBL/GenBank/DDBJ whole genome shotgun (WGS) entry which is preliminary data.</text>
</comment>
<dbReference type="InterPro" id="IPR035093">
    <property type="entry name" value="RelE/ParE_toxin_dom_sf"/>
</dbReference>
<dbReference type="EMBL" id="JBCGDO010000002">
    <property type="protein sequence ID" value="MEM0541628.1"/>
    <property type="molecule type" value="Genomic_DNA"/>
</dbReference>
<proteinExistence type="predicted"/>
<evidence type="ECO:0000313" key="2">
    <source>
        <dbReference type="Proteomes" id="UP001460072"/>
    </source>
</evidence>
<reference evidence="1 2" key="1">
    <citation type="submission" date="2024-03" db="EMBL/GenBank/DDBJ databases">
        <title>Two novel species of the genus Flavobacterium exhibiting potentially degradation of complex polysaccharides.</title>
        <authorList>
            <person name="Lian X."/>
        </authorList>
    </citation>
    <scope>NUCLEOTIDE SEQUENCE [LARGE SCALE GENOMIC DNA]</scope>
    <source>
        <strain evidence="2">j3</strain>
    </source>
</reference>
<accession>A0ABU9N503</accession>